<evidence type="ECO:0000256" key="2">
    <source>
        <dbReference type="ARBA" id="ARBA00022475"/>
    </source>
</evidence>
<keyword evidence="4 6" id="KW-1133">Transmembrane helix</keyword>
<evidence type="ECO:0000256" key="5">
    <source>
        <dbReference type="ARBA" id="ARBA00023136"/>
    </source>
</evidence>
<keyword evidence="3 6" id="KW-0812">Transmembrane</keyword>
<evidence type="ECO:0000256" key="1">
    <source>
        <dbReference type="ARBA" id="ARBA00004651"/>
    </source>
</evidence>
<evidence type="ECO:0000256" key="3">
    <source>
        <dbReference type="ARBA" id="ARBA00022692"/>
    </source>
</evidence>
<feature type="transmembrane region" description="Helical" evidence="6">
    <location>
        <begin position="95"/>
        <end position="117"/>
    </location>
</feature>
<keyword evidence="2" id="KW-1003">Cell membrane</keyword>
<dbReference type="RefSeq" id="WP_168053598.1">
    <property type="nucleotide sequence ID" value="NZ_JAATJR010000007.1"/>
</dbReference>
<feature type="transmembrane region" description="Helical" evidence="6">
    <location>
        <begin position="129"/>
        <end position="149"/>
    </location>
</feature>
<dbReference type="Pfam" id="PF02690">
    <property type="entry name" value="Na_Pi_cotrans"/>
    <property type="match status" value="2"/>
</dbReference>
<feature type="transmembrane region" description="Helical" evidence="6">
    <location>
        <begin position="170"/>
        <end position="199"/>
    </location>
</feature>
<sequence>MDLIATLLGGLGLFLVGIKGLATNLRALTGPRMRSVVARATRSRPASAATGLMLGGLTQSSNAVTFIVTAMVQAGVLPLRRALAITAFANPGTAGLVLLTTVDIRLAVLWLVGLVGLTSAFDLDRIGGLKPALGALLGLALMFLGLDLMRTDSGPLQELAANFRLTGATGLALAFLAGALVTLLTQSSSTVTILALTLHGAGLMTLEQTALAVYGACLGSGGAVLLVAASLRGSARRLAVFQALLKAASAALFLLLFLPEHLAGVPLVLAATGHLAEDAQHRIGLLFLLLQLAAALPGLAPAAPIEALLARLAPDSATETAGRPRYLHDQALEHPPTALDLVALEQQRLAARLPTLVDALRAEPEEAPAQRAGLLEASAALEQAIAHFLGEVLTRGGGRAHLERAVTLEAANAGLAALRETLADFAANVEACIAAGPALRPSLQTLAEALHLLLGELAGLTAAGDAEDAEMLRQLSDDRSDMMNGLRRRLAREEPELPMAARTLLFAATAQFERAVWLVRRQALLLRPEPARAG</sequence>
<dbReference type="InterPro" id="IPR003841">
    <property type="entry name" value="Na/Pi_transpt"/>
</dbReference>
<dbReference type="NCBIfam" id="NF037997">
    <property type="entry name" value="Na_Pi_symport"/>
    <property type="match status" value="1"/>
</dbReference>
<protein>
    <submittedName>
        <fullName evidence="7">Na/Pi symporter</fullName>
    </submittedName>
</protein>
<gene>
    <name evidence="7" type="ORF">HB662_23910</name>
</gene>
<feature type="transmembrane region" description="Helical" evidence="6">
    <location>
        <begin position="243"/>
        <end position="263"/>
    </location>
</feature>
<dbReference type="EMBL" id="JAAVTX010000007">
    <property type="protein sequence ID" value="NKE47843.1"/>
    <property type="molecule type" value="Genomic_DNA"/>
</dbReference>
<comment type="caution">
    <text evidence="7">The sequence shown here is derived from an EMBL/GenBank/DDBJ whole genome shotgun (WGS) entry which is preliminary data.</text>
</comment>
<reference evidence="7 8" key="1">
    <citation type="submission" date="2020-03" db="EMBL/GenBank/DDBJ databases">
        <title>Roseomonas selenitidurans sp. nov. isolated from soil.</title>
        <authorList>
            <person name="Liu H."/>
        </authorList>
    </citation>
    <scope>NUCLEOTIDE SEQUENCE [LARGE SCALE GENOMIC DNA]</scope>
    <source>
        <strain evidence="7 8">JCM 15073</strain>
    </source>
</reference>
<comment type="subcellular location">
    <subcellularLocation>
        <location evidence="1">Cell membrane</location>
        <topology evidence="1">Multi-pass membrane protein</topology>
    </subcellularLocation>
</comment>
<dbReference type="PANTHER" id="PTHR10010">
    <property type="entry name" value="SOLUTE CARRIER FAMILY 34 SODIUM PHOSPHATE , MEMBER 2-RELATED"/>
    <property type="match status" value="1"/>
</dbReference>
<evidence type="ECO:0000256" key="6">
    <source>
        <dbReference type="SAM" id="Phobius"/>
    </source>
</evidence>
<evidence type="ECO:0000313" key="7">
    <source>
        <dbReference type="EMBL" id="NKE47843.1"/>
    </source>
</evidence>
<dbReference type="PANTHER" id="PTHR10010:SF46">
    <property type="entry name" value="SODIUM-DEPENDENT PHOSPHATE TRANSPORT PROTEIN 2B"/>
    <property type="match status" value="1"/>
</dbReference>
<name>A0ABX1F6A0_9PROT</name>
<feature type="transmembrane region" description="Helical" evidence="6">
    <location>
        <begin position="211"/>
        <end position="231"/>
    </location>
</feature>
<organism evidence="7 8">
    <name type="scientific">Falsiroseomonas frigidaquae</name>
    <dbReference type="NCBI Taxonomy" id="487318"/>
    <lineage>
        <taxon>Bacteria</taxon>
        <taxon>Pseudomonadati</taxon>
        <taxon>Pseudomonadota</taxon>
        <taxon>Alphaproteobacteria</taxon>
        <taxon>Acetobacterales</taxon>
        <taxon>Roseomonadaceae</taxon>
        <taxon>Falsiroseomonas</taxon>
    </lineage>
</organism>
<proteinExistence type="predicted"/>
<accession>A0ABX1F6A0</accession>
<evidence type="ECO:0000313" key="8">
    <source>
        <dbReference type="Proteomes" id="UP000765160"/>
    </source>
</evidence>
<keyword evidence="5 6" id="KW-0472">Membrane</keyword>
<keyword evidence="8" id="KW-1185">Reference proteome</keyword>
<evidence type="ECO:0000256" key="4">
    <source>
        <dbReference type="ARBA" id="ARBA00022989"/>
    </source>
</evidence>
<dbReference type="Proteomes" id="UP000765160">
    <property type="component" value="Unassembled WGS sequence"/>
</dbReference>
<feature type="transmembrane region" description="Helical" evidence="6">
    <location>
        <begin position="283"/>
        <end position="303"/>
    </location>
</feature>